<feature type="domain" description="Roadblock/LAMTOR2" evidence="3">
    <location>
        <begin position="7"/>
        <end position="95"/>
    </location>
</feature>
<dbReference type="GO" id="GO:0060090">
    <property type="term" value="F:molecular adaptor activity"/>
    <property type="evidence" value="ECO:0007669"/>
    <property type="project" value="InterPro"/>
</dbReference>
<protein>
    <recommendedName>
        <fullName evidence="2">Ragulator complex protein LAMTOR2 homolog</fullName>
    </recommendedName>
</protein>
<dbReference type="PANTHER" id="PTHR13323">
    <property type="entry name" value="LATE ENDOSOMAL/LYSOSOMAL MP1 INTERACTING PROTEIN"/>
    <property type="match status" value="1"/>
</dbReference>
<dbReference type="FunFam" id="3.30.450.30:FF:000004">
    <property type="entry name" value="ragulator complex protein LAMTOR2"/>
    <property type="match status" value="1"/>
</dbReference>
<accession>A0A069DP72</accession>
<dbReference type="GO" id="GO:0032008">
    <property type="term" value="P:positive regulation of TOR signaling"/>
    <property type="evidence" value="ECO:0007669"/>
    <property type="project" value="InterPro"/>
</dbReference>
<dbReference type="Pfam" id="PF03259">
    <property type="entry name" value="Robl_LC7"/>
    <property type="match status" value="1"/>
</dbReference>
<dbReference type="SMART" id="SM00960">
    <property type="entry name" value="Robl_LC7"/>
    <property type="match status" value="1"/>
</dbReference>
<dbReference type="InterPro" id="IPR037587">
    <property type="entry name" value="LAMTOR2-like"/>
</dbReference>
<dbReference type="SUPFAM" id="SSF103196">
    <property type="entry name" value="Roadblock/LC7 domain"/>
    <property type="match status" value="1"/>
</dbReference>
<dbReference type="Gene3D" id="3.30.450.30">
    <property type="entry name" value="Dynein light chain 2a, cytoplasmic"/>
    <property type="match status" value="1"/>
</dbReference>
<dbReference type="EMBL" id="GBGD01003482">
    <property type="protein sequence ID" value="JAC85407.1"/>
    <property type="molecule type" value="mRNA"/>
</dbReference>
<dbReference type="GO" id="GO:0005085">
    <property type="term" value="F:guanyl-nucleotide exchange factor activity"/>
    <property type="evidence" value="ECO:0007669"/>
    <property type="project" value="InterPro"/>
</dbReference>
<comment type="similarity">
    <text evidence="1">Belongs to the GAMAD family.</text>
</comment>
<evidence type="ECO:0000259" key="3">
    <source>
        <dbReference type="SMART" id="SM00960"/>
    </source>
</evidence>
<proteinExistence type="evidence at transcript level"/>
<dbReference type="InterPro" id="IPR004942">
    <property type="entry name" value="Roadblock/LAMTOR2_dom"/>
</dbReference>
<dbReference type="AlphaFoldDB" id="A0A069DP72"/>
<reference evidence="4" key="1">
    <citation type="journal article" date="2015" name="J. Med. Entomol.">
        <title>A Deep Insight Into the Sialotranscriptome of the Chagas Disease Vector, Panstrongylus megistus (Hemiptera: Heteroptera).</title>
        <authorList>
            <person name="Ribeiro J.M."/>
            <person name="Schwarz A."/>
            <person name="Francischetti I.M."/>
        </authorList>
    </citation>
    <scope>NUCLEOTIDE SEQUENCE</scope>
    <source>
        <tissue evidence="4">Salivary glands</tissue>
    </source>
</reference>
<sequence>MLRPKILAEVLSQANTAEVENTLLLNQEGALLAYSGYGNRDATVTAAIASNIWSAYERTGRTALKEDKLQMVLMECSEGKVVIIQVSNILLCLCAKRNVGFGMLKEKASALASYLEGPLAQVTTS</sequence>
<name>A0A069DP72_9HEMI</name>
<evidence type="ECO:0000256" key="2">
    <source>
        <dbReference type="ARBA" id="ARBA00072715"/>
    </source>
</evidence>
<dbReference type="GO" id="GO:0005737">
    <property type="term" value="C:cytoplasm"/>
    <property type="evidence" value="ECO:0007669"/>
    <property type="project" value="UniProtKB-ARBA"/>
</dbReference>
<evidence type="ECO:0000256" key="1">
    <source>
        <dbReference type="ARBA" id="ARBA00007191"/>
    </source>
</evidence>
<evidence type="ECO:0000313" key="4">
    <source>
        <dbReference type="EMBL" id="JAC85407.1"/>
    </source>
</evidence>
<organism evidence="4">
    <name type="scientific">Panstrongylus megistus</name>
    <dbReference type="NCBI Taxonomy" id="65343"/>
    <lineage>
        <taxon>Eukaryota</taxon>
        <taxon>Metazoa</taxon>
        <taxon>Ecdysozoa</taxon>
        <taxon>Arthropoda</taxon>
        <taxon>Hexapoda</taxon>
        <taxon>Insecta</taxon>
        <taxon>Pterygota</taxon>
        <taxon>Neoptera</taxon>
        <taxon>Paraneoptera</taxon>
        <taxon>Hemiptera</taxon>
        <taxon>Heteroptera</taxon>
        <taxon>Panheteroptera</taxon>
        <taxon>Cimicomorpha</taxon>
        <taxon>Reduviidae</taxon>
        <taxon>Triatominae</taxon>
        <taxon>Panstrongylus</taxon>
    </lineage>
</organism>